<proteinExistence type="predicted"/>
<name>A0AAE0FAR7_9CHLO</name>
<accession>A0AAE0FAR7</accession>
<dbReference type="AlphaFoldDB" id="A0AAE0FAR7"/>
<gene>
    <name evidence="2" type="ORF">CYMTET_34625</name>
</gene>
<dbReference type="EMBL" id="LGRX02021864">
    <property type="protein sequence ID" value="KAK3256227.1"/>
    <property type="molecule type" value="Genomic_DNA"/>
</dbReference>
<comment type="caution">
    <text evidence="2">The sequence shown here is derived from an EMBL/GenBank/DDBJ whole genome shotgun (WGS) entry which is preliminary data.</text>
</comment>
<dbReference type="Proteomes" id="UP001190700">
    <property type="component" value="Unassembled WGS sequence"/>
</dbReference>
<reference evidence="2 3" key="1">
    <citation type="journal article" date="2015" name="Genome Biol. Evol.">
        <title>Comparative Genomics of a Bacterivorous Green Alga Reveals Evolutionary Causalities and Consequences of Phago-Mixotrophic Mode of Nutrition.</title>
        <authorList>
            <person name="Burns J.A."/>
            <person name="Paasch A."/>
            <person name="Narechania A."/>
            <person name="Kim E."/>
        </authorList>
    </citation>
    <scope>NUCLEOTIDE SEQUENCE [LARGE SCALE GENOMIC DNA]</scope>
    <source>
        <strain evidence="2 3">PLY_AMNH</strain>
    </source>
</reference>
<sequence>MTEGINAGNHSCCDCDPGQADPSSIISTEQDAAVCVLCGVVVQATVLFHPVNRHEVVSEDHRGSFRERLGCSGPVYSKDRPSKRRRINGARVSSSQDKDYRHMRDGWYKDVEQNAHRFGSRFGELFLSMLQICVVIWADSIRDDQWLRGQQLASTGMDKFWETMCYLDEKPRATSCFVSVRSSTEYNRQVTRQLDIADEDKEENGSHWTYSKYLANFFNCQDNTTQQTRFLNVIRTVMRYRTLANLAKYLGSDQVWQVPVTELIKLPSNEIEHEFLTDKVARNSVRQRVQIKLKELENDPTATLDAPQAYDKRLICVRDAWIEFIQDDSTGISSDAVEDFPKLIKLVYDDGDFNNKILLNDMLHLCKTYLVGMPHVLAKLVVLRKAVKPRKGPKKGKRTLVA</sequence>
<feature type="region of interest" description="Disordered" evidence="1">
    <location>
        <begin position="72"/>
        <end position="95"/>
    </location>
</feature>
<evidence type="ECO:0000313" key="2">
    <source>
        <dbReference type="EMBL" id="KAK3256227.1"/>
    </source>
</evidence>
<keyword evidence="3" id="KW-1185">Reference proteome</keyword>
<evidence type="ECO:0000313" key="3">
    <source>
        <dbReference type="Proteomes" id="UP001190700"/>
    </source>
</evidence>
<protein>
    <submittedName>
        <fullName evidence="2">Uncharacterized protein</fullName>
    </submittedName>
</protein>
<evidence type="ECO:0000256" key="1">
    <source>
        <dbReference type="SAM" id="MobiDB-lite"/>
    </source>
</evidence>
<organism evidence="2 3">
    <name type="scientific">Cymbomonas tetramitiformis</name>
    <dbReference type="NCBI Taxonomy" id="36881"/>
    <lineage>
        <taxon>Eukaryota</taxon>
        <taxon>Viridiplantae</taxon>
        <taxon>Chlorophyta</taxon>
        <taxon>Pyramimonadophyceae</taxon>
        <taxon>Pyramimonadales</taxon>
        <taxon>Pyramimonadaceae</taxon>
        <taxon>Cymbomonas</taxon>
    </lineage>
</organism>